<comment type="caution">
    <text evidence="7">The sequence shown here is derived from an EMBL/GenBank/DDBJ whole genome shotgun (WGS) entry which is preliminary data.</text>
</comment>
<dbReference type="PANTHER" id="PTHR24198">
    <property type="entry name" value="ANKYRIN REPEAT AND PROTEIN KINASE DOMAIN-CONTAINING PROTEIN"/>
    <property type="match status" value="1"/>
</dbReference>
<feature type="region of interest" description="Disordered" evidence="4">
    <location>
        <begin position="23"/>
        <end position="45"/>
    </location>
</feature>
<dbReference type="EMBL" id="JAANQT010000770">
    <property type="protein sequence ID" value="KAG1308500.1"/>
    <property type="molecule type" value="Genomic_DNA"/>
</dbReference>
<dbReference type="Pfam" id="PF25603">
    <property type="entry name" value="SPT23_MGA2_DBD"/>
    <property type="match status" value="1"/>
</dbReference>
<dbReference type="PROSITE" id="PS50297">
    <property type="entry name" value="ANK_REP_REGION"/>
    <property type="match status" value="1"/>
</dbReference>
<dbReference type="OrthoDB" id="71307at2759"/>
<feature type="domain" description="SPT23/MGA2-like DNA-binding" evidence="6">
    <location>
        <begin position="82"/>
        <end position="275"/>
    </location>
</feature>
<dbReference type="InterPro" id="IPR013783">
    <property type="entry name" value="Ig-like_fold"/>
</dbReference>
<feature type="repeat" description="ANK" evidence="3">
    <location>
        <begin position="610"/>
        <end position="637"/>
    </location>
</feature>
<evidence type="ECO:0000256" key="4">
    <source>
        <dbReference type="SAM" id="MobiDB-lite"/>
    </source>
</evidence>
<dbReference type="Pfam" id="PF01833">
    <property type="entry name" value="TIG"/>
    <property type="match status" value="1"/>
</dbReference>
<reference evidence="7" key="1">
    <citation type="journal article" date="2020" name="Microb. Genom.">
        <title>Genetic diversity of clinical and environmental Mucorales isolates obtained from an investigation of mucormycosis cases among solid organ transplant recipients.</title>
        <authorList>
            <person name="Nguyen M.H."/>
            <person name="Kaul D."/>
            <person name="Muto C."/>
            <person name="Cheng S.J."/>
            <person name="Richter R.A."/>
            <person name="Bruno V.M."/>
            <person name="Liu G."/>
            <person name="Beyhan S."/>
            <person name="Sundermann A.J."/>
            <person name="Mounaud S."/>
            <person name="Pasculle A.W."/>
            <person name="Nierman W.C."/>
            <person name="Driscoll E."/>
            <person name="Cumbie R."/>
            <person name="Clancy C.J."/>
            <person name="Dupont C.L."/>
        </authorList>
    </citation>
    <scope>NUCLEOTIDE SEQUENCE</scope>
    <source>
        <strain evidence="7">GL11</strain>
    </source>
</reference>
<keyword evidence="2 3" id="KW-0040">ANK repeat</keyword>
<feature type="compositionally biased region" description="Low complexity" evidence="4">
    <location>
        <begin position="32"/>
        <end position="45"/>
    </location>
</feature>
<protein>
    <recommendedName>
        <fullName evidence="9">IPT/TIG domain-containing protein</fullName>
    </recommendedName>
</protein>
<organism evidence="7 8">
    <name type="scientific">Rhizopus oryzae</name>
    <name type="common">Mucormycosis agent</name>
    <name type="synonym">Rhizopus arrhizus var. delemar</name>
    <dbReference type="NCBI Taxonomy" id="64495"/>
    <lineage>
        <taxon>Eukaryota</taxon>
        <taxon>Fungi</taxon>
        <taxon>Fungi incertae sedis</taxon>
        <taxon>Mucoromycota</taxon>
        <taxon>Mucoromycotina</taxon>
        <taxon>Mucoromycetes</taxon>
        <taxon>Mucorales</taxon>
        <taxon>Mucorineae</taxon>
        <taxon>Rhizopodaceae</taxon>
        <taxon>Rhizopus</taxon>
    </lineage>
</organism>
<accession>A0A9P6X9U1</accession>
<dbReference type="InterPro" id="IPR014756">
    <property type="entry name" value="Ig_E-set"/>
</dbReference>
<feature type="domain" description="IPT/TIG" evidence="5">
    <location>
        <begin position="453"/>
        <end position="519"/>
    </location>
</feature>
<evidence type="ECO:0000256" key="2">
    <source>
        <dbReference type="ARBA" id="ARBA00023043"/>
    </source>
</evidence>
<dbReference type="Gene3D" id="2.60.40.10">
    <property type="entry name" value="Immunoglobulins"/>
    <property type="match status" value="1"/>
</dbReference>
<dbReference type="InterPro" id="IPR036770">
    <property type="entry name" value="Ankyrin_rpt-contain_sf"/>
</dbReference>
<evidence type="ECO:0000259" key="5">
    <source>
        <dbReference type="Pfam" id="PF01833"/>
    </source>
</evidence>
<dbReference type="PANTHER" id="PTHR24198:SF165">
    <property type="entry name" value="ANKYRIN REPEAT-CONTAINING PROTEIN-RELATED"/>
    <property type="match status" value="1"/>
</dbReference>
<dbReference type="Gene3D" id="1.25.40.20">
    <property type="entry name" value="Ankyrin repeat-containing domain"/>
    <property type="match status" value="1"/>
</dbReference>
<evidence type="ECO:0000313" key="8">
    <source>
        <dbReference type="Proteomes" id="UP000716291"/>
    </source>
</evidence>
<feature type="region of interest" description="Disordered" evidence="4">
    <location>
        <begin position="291"/>
        <end position="312"/>
    </location>
</feature>
<dbReference type="AlphaFoldDB" id="A0A9P6X9U1"/>
<keyword evidence="8" id="KW-1185">Reference proteome</keyword>
<dbReference type="CDD" id="cd00603">
    <property type="entry name" value="IPT_PCSR"/>
    <property type="match status" value="1"/>
</dbReference>
<evidence type="ECO:0000259" key="6">
    <source>
        <dbReference type="Pfam" id="PF25603"/>
    </source>
</evidence>
<evidence type="ECO:0008006" key="9">
    <source>
        <dbReference type="Google" id="ProtNLM"/>
    </source>
</evidence>
<sequence length="711" mass="79958">MNSRQLHAHSQIGPVSKQYNTIPLNYSPPVSPSSSTVSHSSFSHEPSMNDSINNCLVTHHTSHTMSPSFTVNKINQSYNNYPFDIRVNGISPTGARSRVETQIKLSIQLVPKDDTPCNWSYLRVPKHLLAKPKSKKATQKQQKFIDLHDSSKILDLEAKVICESNTNKKIKMCQGCRKRAERKKNATLTSIRIQPGSTIVDEAYEHDRQRILLFNCDPILDFRPNDTILPTRITCYCRHHDERIGFRVCFSLKDNQGRVIAIGQTPPIMITDDHKTSKTASPTRRHRRVRSQRTYCSSEDDMVTPGSSRRNSVMVDVNKPSLSHIPTTSMMRSSVNDTINTLNSTPTLYSDPWKNTINSSDVYTSDPHSCTLTTHAALSPTNIFTEPHSTTTLVENSGREYESDDIMLLSTNSSASIFDNTCQSSQDEQRDFYSLPPPSTSTHYHNSNIAYLKEIIPYRGSLMGGTEVILVGNAFNRDMSVMFGDTPAVMLNVTPTYIVCLAPPSEQVCAVNVSFKNHSFVTTMRDASIFYYQNHCEQALCDLVRKMTQTSVHLANARQILSQYCTSKELLQTNECGHTLLHMASHMNNYPLACWLLSECAQLANSQDRNGLSPLHFAIWSRSTHIIQELLNHGANVCLPSCFGTPLDLVISIVQRQYPSTTRLTPRLIDTYLPWLPKSFALFFAEHYLVENGSFLPTEANPVYSPSGIIH</sequence>
<keyword evidence="1" id="KW-0677">Repeat</keyword>
<evidence type="ECO:0000256" key="1">
    <source>
        <dbReference type="ARBA" id="ARBA00022737"/>
    </source>
</evidence>
<gene>
    <name evidence="7" type="ORF">G6F64_005993</name>
</gene>
<evidence type="ECO:0000256" key="3">
    <source>
        <dbReference type="PROSITE-ProRule" id="PRU00023"/>
    </source>
</evidence>
<dbReference type="Pfam" id="PF12796">
    <property type="entry name" value="Ank_2"/>
    <property type="match status" value="1"/>
</dbReference>
<dbReference type="PROSITE" id="PS50088">
    <property type="entry name" value="ANK_REPEAT"/>
    <property type="match status" value="1"/>
</dbReference>
<dbReference type="Proteomes" id="UP000716291">
    <property type="component" value="Unassembled WGS sequence"/>
</dbReference>
<dbReference type="SUPFAM" id="SSF48403">
    <property type="entry name" value="Ankyrin repeat"/>
    <property type="match status" value="1"/>
</dbReference>
<dbReference type="InterPro" id="IPR057962">
    <property type="entry name" value="SPT23_MGA2_DBD"/>
</dbReference>
<dbReference type="SMART" id="SM00248">
    <property type="entry name" value="ANK"/>
    <property type="match status" value="2"/>
</dbReference>
<dbReference type="InterPro" id="IPR002110">
    <property type="entry name" value="Ankyrin_rpt"/>
</dbReference>
<name>A0A9P6X9U1_RHIOR</name>
<proteinExistence type="predicted"/>
<dbReference type="InterPro" id="IPR002909">
    <property type="entry name" value="IPT_dom"/>
</dbReference>
<dbReference type="SUPFAM" id="SSF81296">
    <property type="entry name" value="E set domains"/>
    <property type="match status" value="1"/>
</dbReference>
<evidence type="ECO:0000313" key="7">
    <source>
        <dbReference type="EMBL" id="KAG1308500.1"/>
    </source>
</evidence>